<dbReference type="GO" id="GO:0009897">
    <property type="term" value="C:external side of plasma membrane"/>
    <property type="evidence" value="ECO:0007669"/>
    <property type="project" value="TreeGrafter"/>
</dbReference>
<feature type="transmembrane region" description="Helical" evidence="8">
    <location>
        <begin position="145"/>
        <end position="165"/>
    </location>
</feature>
<evidence type="ECO:0000259" key="9">
    <source>
        <dbReference type="PROSITE" id="PS50262"/>
    </source>
</evidence>
<keyword evidence="5 8" id="KW-0472">Membrane</keyword>
<protein>
    <recommendedName>
        <fullName evidence="9">G-protein coupled receptors family 1 profile domain-containing protein</fullName>
    </recommendedName>
</protein>
<dbReference type="Proteomes" id="UP000265020">
    <property type="component" value="Unassembled WGS sequence"/>
</dbReference>
<keyword evidence="7" id="KW-0807">Transducer</keyword>
<reference evidence="10" key="1">
    <citation type="submission" date="2025-08" db="UniProtKB">
        <authorList>
            <consortium name="Ensembl"/>
        </authorList>
    </citation>
    <scope>IDENTIFICATION</scope>
</reference>
<dbReference type="KEGG" id="cvg:107100210"/>
<dbReference type="GO" id="GO:0007204">
    <property type="term" value="P:positive regulation of cytosolic calcium ion concentration"/>
    <property type="evidence" value="ECO:0007669"/>
    <property type="project" value="TreeGrafter"/>
</dbReference>
<evidence type="ECO:0000256" key="5">
    <source>
        <dbReference type="ARBA" id="ARBA00023136"/>
    </source>
</evidence>
<dbReference type="OrthoDB" id="9818824at2759"/>
<dbReference type="Ensembl" id="ENSCVAT00000005373.1">
    <property type="protein sequence ID" value="ENSCVAP00000006216.1"/>
    <property type="gene ID" value="ENSCVAG00000007706.1"/>
</dbReference>
<evidence type="ECO:0000256" key="1">
    <source>
        <dbReference type="ARBA" id="ARBA00004370"/>
    </source>
</evidence>
<dbReference type="GO" id="GO:0060326">
    <property type="term" value="P:cell chemotaxis"/>
    <property type="evidence" value="ECO:0007669"/>
    <property type="project" value="TreeGrafter"/>
</dbReference>
<dbReference type="PRINTS" id="PR00237">
    <property type="entry name" value="GPCRRHODOPSN"/>
</dbReference>
<feature type="transmembrane region" description="Helical" evidence="8">
    <location>
        <begin position="110"/>
        <end position="133"/>
    </location>
</feature>
<keyword evidence="11" id="KW-1185">Reference proteome</keyword>
<evidence type="ECO:0000256" key="3">
    <source>
        <dbReference type="ARBA" id="ARBA00022989"/>
    </source>
</evidence>
<dbReference type="Pfam" id="PF00001">
    <property type="entry name" value="7tm_1"/>
    <property type="match status" value="1"/>
</dbReference>
<evidence type="ECO:0000313" key="11">
    <source>
        <dbReference type="Proteomes" id="UP000265020"/>
    </source>
</evidence>
<organism evidence="10 11">
    <name type="scientific">Cyprinodon variegatus</name>
    <name type="common">Sheepshead minnow</name>
    <dbReference type="NCBI Taxonomy" id="28743"/>
    <lineage>
        <taxon>Eukaryota</taxon>
        <taxon>Metazoa</taxon>
        <taxon>Chordata</taxon>
        <taxon>Craniata</taxon>
        <taxon>Vertebrata</taxon>
        <taxon>Euteleostomi</taxon>
        <taxon>Actinopterygii</taxon>
        <taxon>Neopterygii</taxon>
        <taxon>Teleostei</taxon>
        <taxon>Neoteleostei</taxon>
        <taxon>Acanthomorphata</taxon>
        <taxon>Ovalentaria</taxon>
        <taxon>Atherinomorphae</taxon>
        <taxon>Cyprinodontiformes</taxon>
        <taxon>Cyprinodontidae</taxon>
        <taxon>Cyprinodon</taxon>
    </lineage>
</organism>
<dbReference type="PANTHER" id="PTHR10489">
    <property type="entry name" value="CELL ADHESION MOLECULE"/>
    <property type="match status" value="1"/>
</dbReference>
<feature type="transmembrane region" description="Helical" evidence="8">
    <location>
        <begin position="38"/>
        <end position="59"/>
    </location>
</feature>
<evidence type="ECO:0000256" key="7">
    <source>
        <dbReference type="ARBA" id="ARBA00023224"/>
    </source>
</evidence>
<dbReference type="Gene3D" id="1.20.1070.10">
    <property type="entry name" value="Rhodopsin 7-helix transmembrane proteins"/>
    <property type="match status" value="1"/>
</dbReference>
<feature type="transmembrane region" description="Helical" evidence="8">
    <location>
        <begin position="235"/>
        <end position="264"/>
    </location>
</feature>
<dbReference type="PANTHER" id="PTHR10489:SF671">
    <property type="entry name" value="C-X-C CHEMOKINE RECEPTOR TYPE 3"/>
    <property type="match status" value="1"/>
</dbReference>
<dbReference type="RefSeq" id="XP_015254104.1">
    <property type="nucleotide sequence ID" value="XM_015398618.1"/>
</dbReference>
<evidence type="ECO:0000256" key="4">
    <source>
        <dbReference type="ARBA" id="ARBA00023040"/>
    </source>
</evidence>
<name>A0A3Q2CLG8_CYPVA</name>
<feature type="transmembrane region" description="Helical" evidence="8">
    <location>
        <begin position="284"/>
        <end position="303"/>
    </location>
</feature>
<dbReference type="InterPro" id="IPR000276">
    <property type="entry name" value="GPCR_Rhodpsn"/>
</dbReference>
<keyword evidence="3 8" id="KW-1133">Transmembrane helix</keyword>
<accession>A0A3Q2CLG8</accession>
<dbReference type="GO" id="GO:0006955">
    <property type="term" value="P:immune response"/>
    <property type="evidence" value="ECO:0007669"/>
    <property type="project" value="TreeGrafter"/>
</dbReference>
<dbReference type="GeneID" id="107100210"/>
<evidence type="ECO:0000256" key="2">
    <source>
        <dbReference type="ARBA" id="ARBA00022692"/>
    </source>
</evidence>
<keyword evidence="6" id="KW-0675">Receptor</keyword>
<dbReference type="OMA" id="TELCDWF"/>
<sequence>MNLTLDGLFNKNETYDYGDYEYPGEEEIKGDDTVWIPLLYSIFVIVGLLGNGLLLAVLGQKSRSWTVSDSFILQLGVVDILLLVTLPFYAAHANKGCEWCTPTFFKICVAVFKINLYVGIFLLVCACLDLYLYSIYADRASCHRASFAFFGWLAAWLVSIVLTVLDSLYLKPVIASLPGKALSALSPPDSGMDLQLISRVLHLGVGVLLPALVLVVCSSNIMIRCRANNRQKKQPVVLLLSLVTVFLVCWIPYNITLFIDAIYYMSKNHLRSFPLSSLTTAVKVTSAVGCVSACLRPFLYFLLCRNFRTGIFSLLKCNREDFRGSMWELGMDGNATHDLCQSEDEMKQMTSTEKQVEPV</sequence>
<dbReference type="GO" id="GO:0019957">
    <property type="term" value="F:C-C chemokine binding"/>
    <property type="evidence" value="ECO:0007669"/>
    <property type="project" value="TreeGrafter"/>
</dbReference>
<dbReference type="RefSeq" id="XP_015254105.1">
    <property type="nucleotide sequence ID" value="XM_015398619.1"/>
</dbReference>
<dbReference type="SUPFAM" id="SSF81321">
    <property type="entry name" value="Family A G protein-coupled receptor-like"/>
    <property type="match status" value="1"/>
</dbReference>
<feature type="transmembrane region" description="Helical" evidence="8">
    <location>
        <begin position="71"/>
        <end position="90"/>
    </location>
</feature>
<dbReference type="GO" id="GO:0016493">
    <property type="term" value="F:C-C chemokine receptor activity"/>
    <property type="evidence" value="ECO:0007669"/>
    <property type="project" value="TreeGrafter"/>
</dbReference>
<comment type="subcellular location">
    <subcellularLocation>
        <location evidence="1">Membrane</location>
    </subcellularLocation>
</comment>
<keyword evidence="2 8" id="KW-0812">Transmembrane</keyword>
<keyword evidence="4" id="KW-0297">G-protein coupled receptor</keyword>
<dbReference type="GO" id="GO:0019722">
    <property type="term" value="P:calcium-mediated signaling"/>
    <property type="evidence" value="ECO:0007669"/>
    <property type="project" value="TreeGrafter"/>
</dbReference>
<dbReference type="GeneTree" id="ENSGT01050000244848"/>
<dbReference type="InterPro" id="IPR050119">
    <property type="entry name" value="CCR1-9-like"/>
</dbReference>
<evidence type="ECO:0000313" key="10">
    <source>
        <dbReference type="Ensembl" id="ENSCVAP00000006216.1"/>
    </source>
</evidence>
<dbReference type="InterPro" id="IPR017452">
    <property type="entry name" value="GPCR_Rhodpsn_7TM"/>
</dbReference>
<dbReference type="PROSITE" id="PS50262">
    <property type="entry name" value="G_PROTEIN_RECEP_F1_2"/>
    <property type="match status" value="1"/>
</dbReference>
<dbReference type="AlphaFoldDB" id="A0A3Q2CLG8"/>
<reference evidence="10" key="2">
    <citation type="submission" date="2025-09" db="UniProtKB">
        <authorList>
            <consortium name="Ensembl"/>
        </authorList>
    </citation>
    <scope>IDENTIFICATION</scope>
</reference>
<feature type="transmembrane region" description="Helical" evidence="8">
    <location>
        <begin position="200"/>
        <end position="223"/>
    </location>
</feature>
<evidence type="ECO:0000256" key="6">
    <source>
        <dbReference type="ARBA" id="ARBA00023170"/>
    </source>
</evidence>
<feature type="domain" description="G-protein coupled receptors family 1 profile" evidence="9">
    <location>
        <begin position="50"/>
        <end position="300"/>
    </location>
</feature>
<proteinExistence type="predicted"/>
<dbReference type="STRING" id="28743.ENSCVAP00000006216"/>
<evidence type="ECO:0000256" key="8">
    <source>
        <dbReference type="SAM" id="Phobius"/>
    </source>
</evidence>